<sequence>DVLDNLLDRKELTELYVNNLNRELTSVDWAWIAQDFNLFVTRVIAKEDKKDLDETSQKPPKYWLFAPGKNASKWDEFYEEGIMAIGWDELSDFNDYNSRDEIVDSMREKYNKPSSGFMNDSLCCFDFANTINKGDIIICKKGRQSYIGYGIVTSDYFYDNSKDDFHHIRKVEWIKRGHWEEASSIVLKTLTDITKYPDYVNRLKELLGMQTDKQAYSIEDATLDLFLSTEDFRQYLQLLKAKKNIVLQGPPGVGKTFVSKRLAYSLLGEKDDSKIEMIQFHQSYSYEDFIQGFRPKEEGGFKLSNG</sequence>
<dbReference type="Gene3D" id="3.40.50.300">
    <property type="entry name" value="P-loop containing nucleotide triphosphate hydrolases"/>
    <property type="match status" value="1"/>
</dbReference>
<feature type="non-terminal residue" evidence="2">
    <location>
        <position position="1"/>
    </location>
</feature>
<accession>A0A382SZH7</accession>
<dbReference type="InterPro" id="IPR011704">
    <property type="entry name" value="ATPase_dyneun-rel_AAA"/>
</dbReference>
<evidence type="ECO:0000259" key="1">
    <source>
        <dbReference type="Pfam" id="PF07728"/>
    </source>
</evidence>
<protein>
    <recommendedName>
        <fullName evidence="1">ATPase dynein-related AAA domain-containing protein</fullName>
    </recommendedName>
</protein>
<proteinExistence type="predicted"/>
<dbReference type="PANTHER" id="PTHR37291:SF1">
    <property type="entry name" value="TYPE IV METHYL-DIRECTED RESTRICTION ENZYME ECOKMCRB SUBUNIT"/>
    <property type="match status" value="1"/>
</dbReference>
<dbReference type="Pfam" id="PF07728">
    <property type="entry name" value="AAA_5"/>
    <property type="match status" value="1"/>
</dbReference>
<dbReference type="InterPro" id="IPR052934">
    <property type="entry name" value="Methyl-DNA_Rec/Restrict_Enz"/>
</dbReference>
<feature type="domain" description="ATPase dynein-related AAA" evidence="1">
    <location>
        <begin position="244"/>
        <end position="302"/>
    </location>
</feature>
<feature type="non-terminal residue" evidence="2">
    <location>
        <position position="306"/>
    </location>
</feature>
<dbReference type="GO" id="GO:0016887">
    <property type="term" value="F:ATP hydrolysis activity"/>
    <property type="evidence" value="ECO:0007669"/>
    <property type="project" value="InterPro"/>
</dbReference>
<reference evidence="2" key="1">
    <citation type="submission" date="2018-05" db="EMBL/GenBank/DDBJ databases">
        <authorList>
            <person name="Lanie J.A."/>
            <person name="Ng W.-L."/>
            <person name="Kazmierczak K.M."/>
            <person name="Andrzejewski T.M."/>
            <person name="Davidsen T.M."/>
            <person name="Wayne K.J."/>
            <person name="Tettelin H."/>
            <person name="Glass J.I."/>
            <person name="Rusch D."/>
            <person name="Podicherti R."/>
            <person name="Tsui H.-C.T."/>
            <person name="Winkler M.E."/>
        </authorList>
    </citation>
    <scope>NUCLEOTIDE SEQUENCE</scope>
</reference>
<organism evidence="2">
    <name type="scientific">marine metagenome</name>
    <dbReference type="NCBI Taxonomy" id="408172"/>
    <lineage>
        <taxon>unclassified sequences</taxon>
        <taxon>metagenomes</taxon>
        <taxon>ecological metagenomes</taxon>
    </lineage>
</organism>
<dbReference type="EMBL" id="UINC01132514">
    <property type="protein sequence ID" value="SVD14885.1"/>
    <property type="molecule type" value="Genomic_DNA"/>
</dbReference>
<name>A0A382SZH7_9ZZZZ</name>
<evidence type="ECO:0000313" key="2">
    <source>
        <dbReference type="EMBL" id="SVD14885.1"/>
    </source>
</evidence>
<dbReference type="AlphaFoldDB" id="A0A382SZH7"/>
<dbReference type="SUPFAM" id="SSF52540">
    <property type="entry name" value="P-loop containing nucleoside triphosphate hydrolases"/>
    <property type="match status" value="1"/>
</dbReference>
<dbReference type="InterPro" id="IPR027417">
    <property type="entry name" value="P-loop_NTPase"/>
</dbReference>
<dbReference type="GO" id="GO:0005524">
    <property type="term" value="F:ATP binding"/>
    <property type="evidence" value="ECO:0007669"/>
    <property type="project" value="InterPro"/>
</dbReference>
<gene>
    <name evidence="2" type="ORF">METZ01_LOCUS367739</name>
</gene>
<dbReference type="PANTHER" id="PTHR37291">
    <property type="entry name" value="5-METHYLCYTOSINE-SPECIFIC RESTRICTION ENZYME B"/>
    <property type="match status" value="1"/>
</dbReference>